<sequence length="176" mass="19203">MSQIKIYGTLNSRASRVVWLAEEMGLDYRHIPVIQASRLSDPQAPDAQLNTLSDAFRQVSPHGVVPVLDDHGTVLTESLSILLHLATTRTVPVCAATDAESAQMAEWFFWAATLIEPDGVAVIVNKVIRDAATANHGSCTRAEARLRQNLVRLDRALSGEWLIGDRFTAADLGLSE</sequence>
<evidence type="ECO:0000259" key="2">
    <source>
        <dbReference type="PROSITE" id="PS50405"/>
    </source>
</evidence>
<accession>A0A0F9FDY1</accession>
<dbReference type="AlphaFoldDB" id="A0A0F9FDY1"/>
<dbReference type="InterPro" id="IPR004045">
    <property type="entry name" value="Glutathione_S-Trfase_N"/>
</dbReference>
<evidence type="ECO:0008006" key="4">
    <source>
        <dbReference type="Google" id="ProtNLM"/>
    </source>
</evidence>
<dbReference type="EMBL" id="LAZR01023977">
    <property type="protein sequence ID" value="KKL76656.1"/>
    <property type="molecule type" value="Genomic_DNA"/>
</dbReference>
<feature type="domain" description="GST C-terminal" evidence="2">
    <location>
        <begin position="97"/>
        <end position="176"/>
    </location>
</feature>
<dbReference type="InterPro" id="IPR010987">
    <property type="entry name" value="Glutathione-S-Trfase_C-like"/>
</dbReference>
<comment type="caution">
    <text evidence="3">The sequence shown here is derived from an EMBL/GenBank/DDBJ whole genome shotgun (WGS) entry which is preliminary data.</text>
</comment>
<dbReference type="InterPro" id="IPR036249">
    <property type="entry name" value="Thioredoxin-like_sf"/>
</dbReference>
<dbReference type="InterPro" id="IPR036282">
    <property type="entry name" value="Glutathione-S-Trfase_C_sf"/>
</dbReference>
<dbReference type="SFLD" id="SFLDS00019">
    <property type="entry name" value="Glutathione_Transferase_(cytos"/>
    <property type="match status" value="1"/>
</dbReference>
<gene>
    <name evidence="3" type="ORF">LCGC14_2042690</name>
</gene>
<reference evidence="3" key="1">
    <citation type="journal article" date="2015" name="Nature">
        <title>Complex archaea that bridge the gap between prokaryotes and eukaryotes.</title>
        <authorList>
            <person name="Spang A."/>
            <person name="Saw J.H."/>
            <person name="Jorgensen S.L."/>
            <person name="Zaremba-Niedzwiedzka K."/>
            <person name="Martijn J."/>
            <person name="Lind A.E."/>
            <person name="van Eijk R."/>
            <person name="Schleper C."/>
            <person name="Guy L."/>
            <person name="Ettema T.J."/>
        </authorList>
    </citation>
    <scope>NUCLEOTIDE SEQUENCE</scope>
</reference>
<dbReference type="PROSITE" id="PS50405">
    <property type="entry name" value="GST_CTER"/>
    <property type="match status" value="1"/>
</dbReference>
<organism evidence="3">
    <name type="scientific">marine sediment metagenome</name>
    <dbReference type="NCBI Taxonomy" id="412755"/>
    <lineage>
        <taxon>unclassified sequences</taxon>
        <taxon>metagenomes</taxon>
        <taxon>ecological metagenomes</taxon>
    </lineage>
</organism>
<dbReference type="Gene3D" id="3.40.30.10">
    <property type="entry name" value="Glutaredoxin"/>
    <property type="match status" value="1"/>
</dbReference>
<dbReference type="SUPFAM" id="SSF47616">
    <property type="entry name" value="GST C-terminal domain-like"/>
    <property type="match status" value="1"/>
</dbReference>
<dbReference type="Pfam" id="PF13409">
    <property type="entry name" value="GST_N_2"/>
    <property type="match status" value="1"/>
</dbReference>
<proteinExistence type="predicted"/>
<dbReference type="SUPFAM" id="SSF52833">
    <property type="entry name" value="Thioredoxin-like"/>
    <property type="match status" value="1"/>
</dbReference>
<feature type="domain" description="GST N-terminal" evidence="1">
    <location>
        <begin position="1"/>
        <end position="93"/>
    </location>
</feature>
<name>A0A0F9FDY1_9ZZZZ</name>
<dbReference type="CDD" id="cd03046">
    <property type="entry name" value="GST_N_GTT1_like"/>
    <property type="match status" value="1"/>
</dbReference>
<evidence type="ECO:0000313" key="3">
    <source>
        <dbReference type="EMBL" id="KKL76656.1"/>
    </source>
</evidence>
<dbReference type="PANTHER" id="PTHR44051:SF8">
    <property type="entry name" value="GLUTATHIONE S-TRANSFERASE GSTA"/>
    <property type="match status" value="1"/>
</dbReference>
<evidence type="ECO:0000259" key="1">
    <source>
        <dbReference type="PROSITE" id="PS50404"/>
    </source>
</evidence>
<dbReference type="Gene3D" id="1.20.1050.10">
    <property type="match status" value="1"/>
</dbReference>
<feature type="non-terminal residue" evidence="3">
    <location>
        <position position="176"/>
    </location>
</feature>
<dbReference type="PANTHER" id="PTHR44051">
    <property type="entry name" value="GLUTATHIONE S-TRANSFERASE-RELATED"/>
    <property type="match status" value="1"/>
</dbReference>
<dbReference type="PROSITE" id="PS50404">
    <property type="entry name" value="GST_NTER"/>
    <property type="match status" value="1"/>
</dbReference>
<dbReference type="InterPro" id="IPR040079">
    <property type="entry name" value="Glutathione_S-Trfase"/>
</dbReference>
<protein>
    <recommendedName>
        <fullName evidence="4">GST N-terminal domain-containing protein</fullName>
    </recommendedName>
</protein>